<evidence type="ECO:0000256" key="4">
    <source>
        <dbReference type="ARBA" id="ARBA00048574"/>
    </source>
</evidence>
<evidence type="ECO:0000313" key="6">
    <source>
        <dbReference type="Proteomes" id="UP000579281"/>
    </source>
</evidence>
<accession>A0A841KL34</accession>
<sequence length="171" mass="19597">MITNNDALLKILESREQRAIYQSRLIKRYHSSLVSFTLNIPGSQKDSELFREIHHAGMIELLNTIKDRAAILYHEVKFTETGPEGYICVNADAIGLKHLTVNLEATHALGRLFDFDVFNDQCKQISRIDVGYSERTCLLCSKNVHICRREQNHSIVELLEKINSMATIYFG</sequence>
<dbReference type="GO" id="GO:0050519">
    <property type="term" value="F:holo-citrate lyase synthase activity"/>
    <property type="evidence" value="ECO:0007669"/>
    <property type="project" value="UniProtKB-EC"/>
</dbReference>
<comment type="caution">
    <text evidence="5">The sequence shown here is derived from an EMBL/GenBank/DDBJ whole genome shotgun (WGS) entry which is preliminary data.</text>
</comment>
<dbReference type="RefSeq" id="WP_184307303.1">
    <property type="nucleotide sequence ID" value="NZ_JACHEN010000001.1"/>
</dbReference>
<keyword evidence="3 5" id="KW-0548">Nucleotidyltransferase</keyword>
<evidence type="ECO:0000256" key="3">
    <source>
        <dbReference type="ARBA" id="ARBA00022695"/>
    </source>
</evidence>
<evidence type="ECO:0000256" key="1">
    <source>
        <dbReference type="ARBA" id="ARBA00012524"/>
    </source>
</evidence>
<dbReference type="EMBL" id="JACHEN010000001">
    <property type="protein sequence ID" value="MBB6214157.1"/>
    <property type="molecule type" value="Genomic_DNA"/>
</dbReference>
<dbReference type="Proteomes" id="UP000579281">
    <property type="component" value="Unassembled WGS sequence"/>
</dbReference>
<keyword evidence="6" id="KW-1185">Reference proteome</keyword>
<reference evidence="5 6" key="1">
    <citation type="submission" date="2020-08" db="EMBL/GenBank/DDBJ databases">
        <title>Genomic Encyclopedia of Type Strains, Phase IV (KMG-IV): sequencing the most valuable type-strain genomes for metagenomic binning, comparative biology and taxonomic classification.</title>
        <authorList>
            <person name="Goeker M."/>
        </authorList>
    </citation>
    <scope>NUCLEOTIDE SEQUENCE [LARGE SCALE GENOMIC DNA]</scope>
    <source>
        <strain evidence="5 6">DSM 103526</strain>
    </source>
</reference>
<dbReference type="AlphaFoldDB" id="A0A841KL34"/>
<gene>
    <name evidence="5" type="ORF">HNQ80_000226</name>
</gene>
<dbReference type="EC" id="2.7.7.61" evidence="1"/>
<evidence type="ECO:0000313" key="5">
    <source>
        <dbReference type="EMBL" id="MBB6214157.1"/>
    </source>
</evidence>
<dbReference type="NCBIfam" id="TIGR03124">
    <property type="entry name" value="citrate_citX"/>
    <property type="match status" value="1"/>
</dbReference>
<protein>
    <recommendedName>
        <fullName evidence="1">citrate lyase holo-[acyl-carrier protein] synthase</fullName>
        <ecNumber evidence="1">2.7.7.61</ecNumber>
    </recommendedName>
</protein>
<comment type="catalytic activity">
    <reaction evidence="4">
        <text>apo-[citrate lyase ACP] + 2'-(5''-triphospho-alpha-D-ribosyl)-3'-dephospho-CoA = holo-[citrate lyase ACP] + diphosphate</text>
        <dbReference type="Rhea" id="RHEA:16333"/>
        <dbReference type="Rhea" id="RHEA-COMP:10157"/>
        <dbReference type="Rhea" id="RHEA-COMP:10158"/>
        <dbReference type="ChEBI" id="CHEBI:29999"/>
        <dbReference type="ChEBI" id="CHEBI:33019"/>
        <dbReference type="ChEBI" id="CHEBI:61378"/>
        <dbReference type="ChEBI" id="CHEBI:82683"/>
        <dbReference type="EC" id="2.7.7.61"/>
    </reaction>
</comment>
<organism evidence="5 6">
    <name type="scientific">Anaerosolibacter carboniphilus</name>
    <dbReference type="NCBI Taxonomy" id="1417629"/>
    <lineage>
        <taxon>Bacteria</taxon>
        <taxon>Bacillati</taxon>
        <taxon>Bacillota</taxon>
        <taxon>Clostridia</taxon>
        <taxon>Peptostreptococcales</taxon>
        <taxon>Thermotaleaceae</taxon>
        <taxon>Anaerosolibacter</taxon>
    </lineage>
</organism>
<proteinExistence type="predicted"/>
<dbReference type="InterPro" id="IPR005551">
    <property type="entry name" value="CitX"/>
</dbReference>
<keyword evidence="2 5" id="KW-0808">Transferase</keyword>
<name>A0A841KL34_9FIRM</name>
<dbReference type="GO" id="GO:0051191">
    <property type="term" value="P:prosthetic group biosynthetic process"/>
    <property type="evidence" value="ECO:0007669"/>
    <property type="project" value="InterPro"/>
</dbReference>
<dbReference type="Pfam" id="PF03802">
    <property type="entry name" value="CitX"/>
    <property type="match status" value="1"/>
</dbReference>
<evidence type="ECO:0000256" key="2">
    <source>
        <dbReference type="ARBA" id="ARBA00022679"/>
    </source>
</evidence>